<protein>
    <submittedName>
        <fullName evidence="2">Uncharacterized protein</fullName>
    </submittedName>
</protein>
<evidence type="ECO:0000313" key="2">
    <source>
        <dbReference type="EMBL" id="GAX85199.1"/>
    </source>
</evidence>
<comment type="caution">
    <text evidence="2">The sequence shown here is derived from an EMBL/GenBank/DDBJ whole genome shotgun (WGS) entry which is preliminary data.</text>
</comment>
<dbReference type="STRING" id="1157962.A0A250XQG6"/>
<name>A0A250XQG6_9CHLO</name>
<accession>A0A250XQG6</accession>
<dbReference type="Gene3D" id="1.20.920.60">
    <property type="match status" value="1"/>
</dbReference>
<dbReference type="PANTHER" id="PTHR46788">
    <property type="entry name" value="EF-HAND CALCIUM-BINDING DOMAIN-CONTAINING PROTEIN 5"/>
    <property type="match status" value="1"/>
</dbReference>
<evidence type="ECO:0000256" key="1">
    <source>
        <dbReference type="SAM" id="Coils"/>
    </source>
</evidence>
<proteinExistence type="predicted"/>
<dbReference type="Proteomes" id="UP000232323">
    <property type="component" value="Unassembled WGS sequence"/>
</dbReference>
<dbReference type="PANTHER" id="PTHR46788:SF1">
    <property type="entry name" value="EF-HAND CALCIUM-BINDING DOMAIN-CONTAINING PROTEIN 5"/>
    <property type="match status" value="1"/>
</dbReference>
<dbReference type="AlphaFoldDB" id="A0A250XQG6"/>
<sequence length="901" mass="98596">MSLRPTTAPIYGTLKPSIVRYEKDIAQNGRDGVKGDDPRHNDETPVPWLRYFFPKDFDIREGYDKSPFYQYFDVTQTPLEEDITIAPPAWTPNAYFRLSFSQTNLKQNQDVAARIPDKSSPLDAIDFTKNNWPIFAVGAEKHLVEVKRFCTSAATLRARTWKDAFPLADLLRGLLLYLLSQMSKGQQLAVEYANMEAIKRVEALRQQLKQEYDSALAQAREEWEHNLQRQLSAAKEATRKLVIEESAAQIKAIAEEKERWVQRSMQSEQQLKRLNDAMATLQRQVEQLQGDLEIERASTTKALSDKENQIKMLKERIKDDEDVLSKAQQCVVDALNARSKDETLSVVTRAAALAVPGGHAYIAQLKTKQTADSTEDPTVSEARALLADDPDGNLTEALKKLSTTFMTSPLPPSAGTPDDALKQVLVLKYVMGSAGQEFMVGKKLAFGVGACWGAISDAAAAAAKLAASNGSNQKPGSAVGKPGASPHALFVSDVSDQENVHFFQGAAAAAASASHGSYTAIPILGAGGAVVGLLGVDTVTQALMSSGNVGGGSSGQISSNHFDFIKELAAAAGRAIARDQDQLADIMVKASVFKVNDDIGEEVLDVDPEPYADMNGGLKMFKEALNILKGLDDDSLQKFQSIEKPDDATIAVLRSILLAAGELADGDWMHMRKVTRELIGKLVAMDPQAAWAEWKDMCRIMKPIFNLEAEVGRLDSTLKGQSGGPTTVHVGTGTDGLGGGWETALSNPVSEGMTKWMVAVRKISSASALLKKLQIKLEKANEALMRTFQGDGSHALAELRSYRVPPKITFMVLQAVLQLCGCSEEDCQSWGKMRNMTNYKIIKKLTEIRPDKVDHKLVKLANKVYRDCEDDDVRKESVATLTLFKWLGTFGLIGEQLSPRK</sequence>
<reference evidence="2 3" key="1">
    <citation type="submission" date="2017-08" db="EMBL/GenBank/DDBJ databases">
        <title>Acidophilic green algal genome provides insights into adaptation to an acidic environment.</title>
        <authorList>
            <person name="Hirooka S."/>
            <person name="Hirose Y."/>
            <person name="Kanesaki Y."/>
            <person name="Higuchi S."/>
            <person name="Fujiwara T."/>
            <person name="Onuma R."/>
            <person name="Era A."/>
            <person name="Ohbayashi R."/>
            <person name="Uzuka A."/>
            <person name="Nozaki H."/>
            <person name="Yoshikawa H."/>
            <person name="Miyagishima S.Y."/>
        </authorList>
    </citation>
    <scope>NUCLEOTIDE SEQUENCE [LARGE SCALE GENOMIC DNA]</scope>
    <source>
        <strain evidence="2 3">NIES-2499</strain>
    </source>
</reference>
<organism evidence="2 3">
    <name type="scientific">Chlamydomonas eustigma</name>
    <dbReference type="NCBI Taxonomy" id="1157962"/>
    <lineage>
        <taxon>Eukaryota</taxon>
        <taxon>Viridiplantae</taxon>
        <taxon>Chlorophyta</taxon>
        <taxon>core chlorophytes</taxon>
        <taxon>Chlorophyceae</taxon>
        <taxon>CS clade</taxon>
        <taxon>Chlamydomonadales</taxon>
        <taxon>Chlamydomonadaceae</taxon>
        <taxon>Chlamydomonas</taxon>
    </lineage>
</organism>
<feature type="coiled-coil region" evidence="1">
    <location>
        <begin position="198"/>
        <end position="323"/>
    </location>
</feature>
<dbReference type="OrthoDB" id="199400at2759"/>
<keyword evidence="3" id="KW-1185">Reference proteome</keyword>
<dbReference type="EMBL" id="BEGY01000155">
    <property type="protein sequence ID" value="GAX85199.1"/>
    <property type="molecule type" value="Genomic_DNA"/>
</dbReference>
<keyword evidence="1" id="KW-0175">Coiled coil</keyword>
<gene>
    <name evidence="2" type="ORF">CEUSTIGMA_g12618.t1</name>
</gene>
<evidence type="ECO:0000313" key="3">
    <source>
        <dbReference type="Proteomes" id="UP000232323"/>
    </source>
</evidence>